<name>A0A0J7J2Y5_9FLAO</name>
<organism evidence="1 2">
    <name type="scientific">Chryseobacterium koreense CCUG 49689</name>
    <dbReference type="NCBI Taxonomy" id="1304281"/>
    <lineage>
        <taxon>Bacteria</taxon>
        <taxon>Pseudomonadati</taxon>
        <taxon>Bacteroidota</taxon>
        <taxon>Flavobacteriia</taxon>
        <taxon>Flavobacteriales</taxon>
        <taxon>Weeksellaceae</taxon>
        <taxon>Chryseobacterium group</taxon>
        <taxon>Chryseobacterium</taxon>
    </lineage>
</organism>
<dbReference type="RefSeq" id="WP_048498102.1">
    <property type="nucleotide sequence ID" value="NZ_LFNG01000001.1"/>
</dbReference>
<evidence type="ECO:0000313" key="1">
    <source>
        <dbReference type="EMBL" id="KMQ72577.1"/>
    </source>
</evidence>
<dbReference type="AlphaFoldDB" id="A0A0J7J2Y5"/>
<comment type="caution">
    <text evidence="1">The sequence shown here is derived from an EMBL/GenBank/DDBJ whole genome shotgun (WGS) entry which is preliminary data.</text>
</comment>
<keyword evidence="2" id="KW-1185">Reference proteome</keyword>
<dbReference type="PROSITE" id="PS51257">
    <property type="entry name" value="PROKAR_LIPOPROTEIN"/>
    <property type="match status" value="1"/>
</dbReference>
<accession>A0A0J7J2Y5</accession>
<evidence type="ECO:0008006" key="3">
    <source>
        <dbReference type="Google" id="ProtNLM"/>
    </source>
</evidence>
<dbReference type="OrthoDB" id="893802at2"/>
<dbReference type="STRING" id="1304281.ACM44_00300"/>
<dbReference type="PATRIC" id="fig|1304281.5.peg.63"/>
<dbReference type="Proteomes" id="UP000035900">
    <property type="component" value="Unassembled WGS sequence"/>
</dbReference>
<proteinExistence type="predicted"/>
<gene>
    <name evidence="1" type="ORF">ACM44_00300</name>
</gene>
<dbReference type="EMBL" id="LFNG01000001">
    <property type="protein sequence ID" value="KMQ72577.1"/>
    <property type="molecule type" value="Genomic_DNA"/>
</dbReference>
<reference evidence="1 2" key="1">
    <citation type="journal article" date="2004" name="Int. J. Syst. Evol. Microbiol.">
        <title>Kaistella koreensis gen. nov., sp. nov., a novel member of the Chryseobacterium-Bergeyella-Riemerella branch.</title>
        <authorList>
            <person name="Kim M.K."/>
            <person name="Im W.T."/>
            <person name="Shin Y.K."/>
            <person name="Lim J.H."/>
            <person name="Kim S.H."/>
            <person name="Lee B.C."/>
            <person name="Park M.Y."/>
            <person name="Lee K.Y."/>
            <person name="Lee S.T."/>
        </authorList>
    </citation>
    <scope>NUCLEOTIDE SEQUENCE [LARGE SCALE GENOMIC DNA]</scope>
    <source>
        <strain evidence="1 2">CCUG 49689</strain>
    </source>
</reference>
<sequence>MKKTTLFAIPLLAALFLSSCKDDRMGDEVKSIDPVKIDSVNIPKDSMAVTSTMKIWTYSNLQSKCEGFYGYDYIHVDEFTRNVTSYKFKTDAQCGDQVTRYQEIRFQPQKVGNYTFKFWNGKDSGGQNVWIQKNIKVY</sequence>
<protein>
    <recommendedName>
        <fullName evidence="3">Lipoprotein</fullName>
    </recommendedName>
</protein>
<evidence type="ECO:0000313" key="2">
    <source>
        <dbReference type="Proteomes" id="UP000035900"/>
    </source>
</evidence>